<dbReference type="EMBL" id="JUFZ01000042">
    <property type="protein sequence ID" value="KIC08682.1"/>
    <property type="molecule type" value="Genomic_DNA"/>
</dbReference>
<sequence>MTLIQMNRLIFQLLLLFSVISLSACPQPSKYPKEKSKINPLPPNYKVRGALPPVYDAPDIIGTLGGARVHMVDYTVQDVMYADTPSPFAKEWGDYQAPPRTYDSKITSMGFYMNHNTGKIRDTRNDGDFYEEENQPASPWVLVGIESNNEIMNRPDFLDTFLNRDLEKKPELPSYHYVKISETLYGLQRYIVPGTDPKTGKPYRFENFESDDLFIARDKSGHVRSYIKCSNKDVPNPPCRHRFKLMNGIQVTIDLLYSRQRLYDWQKLEKQSADIILGFTHTAENDPVNIQSSSNRSK</sequence>
<protein>
    <recommendedName>
        <fullName evidence="6">Lipoprotein</fullName>
    </recommendedName>
</protein>
<dbReference type="AlphaFoldDB" id="A0A0C1H3G8"/>
<keyword evidence="5" id="KW-1185">Reference proteome</keyword>
<evidence type="ECO:0000313" key="2">
    <source>
        <dbReference type="EMBL" id="KIC08682.1"/>
    </source>
</evidence>
<keyword evidence="1" id="KW-0732">Signal</keyword>
<name>A0A0C1H3G8_9NEIS</name>
<dbReference type="RefSeq" id="WP_039407000.1">
    <property type="nucleotide sequence ID" value="NZ_CP094242.1"/>
</dbReference>
<evidence type="ECO:0000313" key="5">
    <source>
        <dbReference type="Proteomes" id="UP000829504"/>
    </source>
</evidence>
<evidence type="ECO:0000313" key="3">
    <source>
        <dbReference type="EMBL" id="UNV87392.1"/>
    </source>
</evidence>
<evidence type="ECO:0000313" key="4">
    <source>
        <dbReference type="Proteomes" id="UP000031390"/>
    </source>
</evidence>
<evidence type="ECO:0000256" key="1">
    <source>
        <dbReference type="SAM" id="SignalP"/>
    </source>
</evidence>
<feature type="signal peptide" evidence="1">
    <location>
        <begin position="1"/>
        <end position="24"/>
    </location>
</feature>
<dbReference type="InterPro" id="IPR049732">
    <property type="entry name" value="Smlt3025-like"/>
</dbReference>
<feature type="chain" id="PRO_5002132784" description="Lipoprotein" evidence="1">
    <location>
        <begin position="25"/>
        <end position="298"/>
    </location>
</feature>
<accession>A0A0C1H3G8</accession>
<gene>
    <name evidence="2" type="ORF">MCC93_11180</name>
    <name evidence="3" type="ORF">MON37_00020</name>
</gene>
<dbReference type="CDD" id="cd20897">
    <property type="entry name" value="Smlt3025-like"/>
    <property type="match status" value="1"/>
</dbReference>
<dbReference type="Proteomes" id="UP000829504">
    <property type="component" value="Chromosome"/>
</dbReference>
<reference evidence="2 4" key="1">
    <citation type="submission" date="2014-12" db="EMBL/GenBank/DDBJ databases">
        <title>Genome sequence of Morococcus cerebrosus.</title>
        <authorList>
            <person name="Shin S.-K."/>
            <person name="Yi H."/>
        </authorList>
    </citation>
    <scope>NUCLEOTIDE SEQUENCE [LARGE SCALE GENOMIC DNA]</scope>
    <source>
        <strain evidence="2 4">CIP 81.93</strain>
    </source>
</reference>
<proteinExistence type="predicted"/>
<reference evidence="3 5" key="2">
    <citation type="submission" date="2022-03" db="EMBL/GenBank/DDBJ databases">
        <title>Genome sequencing of Morococcus cerebrosus.</title>
        <authorList>
            <person name="Baek M.-G."/>
            <person name="Yi H."/>
        </authorList>
    </citation>
    <scope>NUCLEOTIDE SEQUENCE [LARGE SCALE GENOMIC DNA]</scope>
    <source>
        <strain evidence="3 5">CIP 81.93</strain>
    </source>
</reference>
<evidence type="ECO:0008006" key="6">
    <source>
        <dbReference type="Google" id="ProtNLM"/>
    </source>
</evidence>
<organism evidence="2 4">
    <name type="scientific">Morococcus cerebrosus</name>
    <dbReference type="NCBI Taxonomy" id="1056807"/>
    <lineage>
        <taxon>Bacteria</taxon>
        <taxon>Pseudomonadati</taxon>
        <taxon>Pseudomonadota</taxon>
        <taxon>Betaproteobacteria</taxon>
        <taxon>Neisseriales</taxon>
        <taxon>Neisseriaceae</taxon>
        <taxon>Morococcus</taxon>
    </lineage>
</organism>
<dbReference type="EMBL" id="CP094242">
    <property type="protein sequence ID" value="UNV87392.1"/>
    <property type="molecule type" value="Genomic_DNA"/>
</dbReference>
<dbReference type="Proteomes" id="UP000031390">
    <property type="component" value="Unassembled WGS sequence"/>
</dbReference>